<organism evidence="9 10">
    <name type="scientific">Poecilia formosa</name>
    <name type="common">Amazon molly</name>
    <name type="synonym">Limia formosa</name>
    <dbReference type="NCBI Taxonomy" id="48698"/>
    <lineage>
        <taxon>Eukaryota</taxon>
        <taxon>Metazoa</taxon>
        <taxon>Chordata</taxon>
        <taxon>Craniata</taxon>
        <taxon>Vertebrata</taxon>
        <taxon>Euteleostomi</taxon>
        <taxon>Actinopterygii</taxon>
        <taxon>Neopterygii</taxon>
        <taxon>Teleostei</taxon>
        <taxon>Neoteleostei</taxon>
        <taxon>Acanthomorphata</taxon>
        <taxon>Ovalentaria</taxon>
        <taxon>Atherinomorphae</taxon>
        <taxon>Cyprinodontiformes</taxon>
        <taxon>Poeciliidae</taxon>
        <taxon>Poeciliinae</taxon>
        <taxon>Poecilia</taxon>
    </lineage>
</organism>
<reference evidence="10" key="1">
    <citation type="submission" date="2013-10" db="EMBL/GenBank/DDBJ databases">
        <authorList>
            <person name="Schartl M."/>
            <person name="Warren W."/>
        </authorList>
    </citation>
    <scope>NUCLEOTIDE SEQUENCE [LARGE SCALE GENOMIC DNA]</scope>
    <source>
        <strain evidence="10">female</strain>
    </source>
</reference>
<evidence type="ECO:0000256" key="5">
    <source>
        <dbReference type="ARBA" id="ARBA00023242"/>
    </source>
</evidence>
<dbReference type="STRING" id="48698.ENSPFOP00000008377"/>
<accession>A0A087XRH4</accession>
<reference evidence="9" key="3">
    <citation type="submission" date="2025-09" db="UniProtKB">
        <authorList>
            <consortium name="Ensembl"/>
        </authorList>
    </citation>
    <scope>IDENTIFICATION</scope>
</reference>
<dbReference type="PROSITE" id="PS01264">
    <property type="entry name" value="TBOX_2"/>
    <property type="match status" value="1"/>
</dbReference>
<keyword evidence="4" id="KW-0804">Transcription</keyword>
<evidence type="ECO:0000256" key="7">
    <source>
        <dbReference type="SAM" id="MobiDB-lite"/>
    </source>
</evidence>
<dbReference type="PANTHER" id="PTHR11267">
    <property type="entry name" value="T-BOX PROTEIN-RELATED"/>
    <property type="match status" value="1"/>
</dbReference>
<dbReference type="GO" id="GO:0001708">
    <property type="term" value="P:cell fate specification"/>
    <property type="evidence" value="ECO:0007669"/>
    <property type="project" value="TreeGrafter"/>
</dbReference>
<dbReference type="Pfam" id="PF00907">
    <property type="entry name" value="T-box"/>
    <property type="match status" value="1"/>
</dbReference>
<evidence type="ECO:0000256" key="4">
    <source>
        <dbReference type="ARBA" id="ARBA00023163"/>
    </source>
</evidence>
<feature type="compositionally biased region" description="Polar residues" evidence="7">
    <location>
        <begin position="275"/>
        <end position="289"/>
    </location>
</feature>
<feature type="region of interest" description="Disordered" evidence="7">
    <location>
        <begin position="834"/>
        <end position="933"/>
    </location>
</feature>
<dbReference type="OMA" id="CLKQKMV"/>
<protein>
    <recommendedName>
        <fullName evidence="8">T-box domain-containing protein</fullName>
    </recommendedName>
</protein>
<dbReference type="GO" id="GO:0000981">
    <property type="term" value="F:DNA-binding transcription factor activity, RNA polymerase II-specific"/>
    <property type="evidence" value="ECO:0007669"/>
    <property type="project" value="TreeGrafter"/>
</dbReference>
<evidence type="ECO:0000256" key="6">
    <source>
        <dbReference type="PROSITE-ProRule" id="PRU00201"/>
    </source>
</evidence>
<dbReference type="InterPro" id="IPR036960">
    <property type="entry name" value="T-box_sf"/>
</dbReference>
<dbReference type="InterPro" id="IPR046360">
    <property type="entry name" value="T-box_DNA-bd"/>
</dbReference>
<dbReference type="AlphaFoldDB" id="A0A087XRH4"/>
<dbReference type="Pfam" id="PF16059">
    <property type="entry name" value="MGA_dom"/>
    <property type="match status" value="1"/>
</dbReference>
<feature type="region of interest" description="Disordered" evidence="7">
    <location>
        <begin position="555"/>
        <end position="583"/>
    </location>
</feature>
<feature type="compositionally biased region" description="Polar residues" evidence="7">
    <location>
        <begin position="477"/>
        <end position="493"/>
    </location>
</feature>
<comment type="subcellular location">
    <subcellularLocation>
        <location evidence="1 6">Nucleus</location>
    </subcellularLocation>
</comment>
<feature type="compositionally biased region" description="Polar residues" evidence="7">
    <location>
        <begin position="885"/>
        <end position="897"/>
    </location>
</feature>
<keyword evidence="5 6" id="KW-0539">Nucleus</keyword>
<proteinExistence type="predicted"/>
<reference evidence="9" key="2">
    <citation type="submission" date="2025-08" db="UniProtKB">
        <authorList>
            <consortium name="Ensembl"/>
        </authorList>
    </citation>
    <scope>IDENTIFICATION</scope>
</reference>
<dbReference type="GO" id="GO:0005634">
    <property type="term" value="C:nucleus"/>
    <property type="evidence" value="ECO:0007669"/>
    <property type="project" value="UniProtKB-SubCell"/>
</dbReference>
<name>A0A087XRH4_POEFO</name>
<keyword evidence="3 6" id="KW-0238">DNA-binding</keyword>
<comment type="caution">
    <text evidence="6">Lacks conserved residue(s) required for the propagation of feature annotation.</text>
</comment>
<dbReference type="PRINTS" id="PR00937">
    <property type="entry name" value="TBOX"/>
</dbReference>
<dbReference type="InterPro" id="IPR008967">
    <property type="entry name" value="p53-like_TF_DNA-bd_sf"/>
</dbReference>
<evidence type="ECO:0000256" key="2">
    <source>
        <dbReference type="ARBA" id="ARBA00023015"/>
    </source>
</evidence>
<dbReference type="SMART" id="SM00425">
    <property type="entry name" value="TBOX"/>
    <property type="match status" value="1"/>
</dbReference>
<dbReference type="SUPFAM" id="SSF49417">
    <property type="entry name" value="p53-like transcription factors"/>
    <property type="match status" value="1"/>
</dbReference>
<feature type="region of interest" description="Disordered" evidence="7">
    <location>
        <begin position="626"/>
        <end position="651"/>
    </location>
</feature>
<dbReference type="CDD" id="cd20195">
    <property type="entry name" value="T-box_MGA-like"/>
    <property type="match status" value="1"/>
</dbReference>
<sequence>MGELKHPACINSPSDVLSPDCVCKDVKVTLDNNGMWNEFYKCRTEMILTKQGSRMFPYCRFRVTGLQSSRKYSLVMDVEPLDNSQYRWTGESWQVCRKAERHVRSKPFVHPDSPATGQHWMQSPVSFYRLKLTNNTSDQEGNIILHPMHRYLPQLHVVQADKAIEDFRLNGPNVLTFTFPQTEFITVTTYQNPQFTQLKVNYNPFVKKLKEDRVNTCGLRLKGNAGKDSNSYEGKTNTEQHPVKKSLKILLANHKPRNTKALDVKLPPPKEPQEKSTMSITQPAATTPVESPRFINNKIKKLADLGPVTDWCVTVEDRLTKPDIAHKKNGSVATFTRKSSTVEKNRNIKDNEHLPNSNSIADVRTVCSSASPIEEEGSLNKSHQQCNVGAELDGVKQQKRPARLPLPALALFLKQHSTKSKKANNTPESASQAPLPESCGSPSPAAAPHQETSVKPIMEDCGGNRLLPDEKLLNVTEQAAETNPSHPSDSEQSLPFPAELSPLALQLPLSPTFSSLDEDGLSPTTSIAELVHFFSIDDDIGVEFSNTDTAAVTSQPLPVLEPPRPSVPVLPVSSTKPCKRKKSTKLARLELGQAGNEYRSKQPKVEEVEEQLFVSFTSKEALKLHTAESSEELLPDPQLTSDPKPDEEAESLEEAIEVHEETLLRDLKLMKHRQVIHPVLQEASVGLKMTLLDPALSIDLQYLGVSLPIPLPGVVTEPLTQTTPTSQGVFASFQSRTGKTTDLTQIKGWKEKFTSSEVESASAPKPEAGPSADLPKKNLSAFCSDMLDEYLESEGKLIDERASSFSQPPAEAPSYRLPVSSTSYVRTLDHILKKPSAGSPASDIISGFIPPSKRSRLKESAACRRAERKPRGPKPKKRRRLKPRASSQTLSVSTALNVSEEMAPLESDSELKPDSVRKQPSDHSVDGQRKESRVTVTRTYARLKELEDSVVLEGRFQTSISTERATIALMSLFTQTGFVRENPTSPIKLRQRQAVTCLNEFCRLGCVCSSLSHCSRISHCGRPLCMFGCSCLKQKMVLLKNLDSSDASPSPLQCKLKKKRRRMMKMAYESVQVRRKYRSSCARVRSYIRKTQKQKV</sequence>
<dbReference type="InterPro" id="IPR001699">
    <property type="entry name" value="TF_T-box"/>
</dbReference>
<feature type="region of interest" description="Disordered" evidence="7">
    <location>
        <begin position="222"/>
        <end position="242"/>
    </location>
</feature>
<dbReference type="InterPro" id="IPR032060">
    <property type="entry name" value="MGA_dom"/>
</dbReference>
<dbReference type="Gene3D" id="2.60.40.820">
    <property type="entry name" value="Transcription factor, T-box"/>
    <property type="match status" value="1"/>
</dbReference>
<dbReference type="Ensembl" id="ENSPFOT00000008389.1">
    <property type="protein sequence ID" value="ENSPFOP00000008377.1"/>
    <property type="gene ID" value="ENSPFOG00000008431.1"/>
</dbReference>
<feature type="region of interest" description="Disordered" evidence="7">
    <location>
        <begin position="260"/>
        <end position="289"/>
    </location>
</feature>
<keyword evidence="10" id="KW-1185">Reference proteome</keyword>
<dbReference type="GeneTree" id="ENSGT00940000156269"/>
<dbReference type="PROSITE" id="PS50252">
    <property type="entry name" value="TBOX_3"/>
    <property type="match status" value="1"/>
</dbReference>
<evidence type="ECO:0000259" key="8">
    <source>
        <dbReference type="PROSITE" id="PS50252"/>
    </source>
</evidence>
<evidence type="ECO:0000313" key="9">
    <source>
        <dbReference type="Ensembl" id="ENSPFOP00000008377.1"/>
    </source>
</evidence>
<feature type="compositionally biased region" description="Polar residues" evidence="7">
    <location>
        <begin position="423"/>
        <end position="432"/>
    </location>
</feature>
<feature type="compositionally biased region" description="Basic residues" evidence="7">
    <location>
        <begin position="866"/>
        <end position="883"/>
    </location>
</feature>
<dbReference type="GO" id="GO:0000785">
    <property type="term" value="C:chromatin"/>
    <property type="evidence" value="ECO:0007669"/>
    <property type="project" value="TreeGrafter"/>
</dbReference>
<dbReference type="GO" id="GO:0045893">
    <property type="term" value="P:positive regulation of DNA-templated transcription"/>
    <property type="evidence" value="ECO:0007669"/>
    <property type="project" value="InterPro"/>
</dbReference>
<feature type="compositionally biased region" description="Basic and acidic residues" evidence="7">
    <location>
        <begin position="909"/>
        <end position="933"/>
    </location>
</feature>
<evidence type="ECO:0000256" key="3">
    <source>
        <dbReference type="ARBA" id="ARBA00023125"/>
    </source>
</evidence>
<dbReference type="GO" id="GO:0000978">
    <property type="term" value="F:RNA polymerase II cis-regulatory region sequence-specific DNA binding"/>
    <property type="evidence" value="ECO:0007669"/>
    <property type="project" value="InterPro"/>
</dbReference>
<evidence type="ECO:0000313" key="10">
    <source>
        <dbReference type="Proteomes" id="UP000028760"/>
    </source>
</evidence>
<feature type="region of interest" description="Disordered" evidence="7">
    <location>
        <begin position="477"/>
        <end position="496"/>
    </location>
</feature>
<dbReference type="InterPro" id="IPR018186">
    <property type="entry name" value="TF_T-box_CS"/>
</dbReference>
<keyword evidence="2" id="KW-0805">Transcription regulation</keyword>
<dbReference type="Proteomes" id="UP000028760">
    <property type="component" value="Unassembled WGS sequence"/>
</dbReference>
<dbReference type="EMBL" id="AYCK01016338">
    <property type="status" value="NOT_ANNOTATED_CDS"/>
    <property type="molecule type" value="Genomic_DNA"/>
</dbReference>
<dbReference type="PANTHER" id="PTHR11267:SF32">
    <property type="entry name" value="MAX GENE-ASSOCIATED PROTEIN"/>
    <property type="match status" value="1"/>
</dbReference>
<dbReference type="eggNOG" id="KOG3585">
    <property type="taxonomic scope" value="Eukaryota"/>
</dbReference>
<evidence type="ECO:0000256" key="1">
    <source>
        <dbReference type="ARBA" id="ARBA00004123"/>
    </source>
</evidence>
<feature type="domain" description="T-box" evidence="8">
    <location>
        <begin position="30"/>
        <end position="211"/>
    </location>
</feature>
<feature type="region of interest" description="Disordered" evidence="7">
    <location>
        <begin position="418"/>
        <end position="451"/>
    </location>
</feature>
<feature type="compositionally biased region" description="Pro residues" evidence="7">
    <location>
        <begin position="559"/>
        <end position="568"/>
    </location>
</feature>